<name>A0A3A4R0B3_9BACT</name>
<reference evidence="8 9" key="1">
    <citation type="journal article" date="2017" name="ISME J.">
        <title>Energy and carbon metabolisms in a deep terrestrial subsurface fluid microbial community.</title>
        <authorList>
            <person name="Momper L."/>
            <person name="Jungbluth S.P."/>
            <person name="Lee M.D."/>
            <person name="Amend J.P."/>
        </authorList>
    </citation>
    <scope>NUCLEOTIDE SEQUENCE [LARGE SCALE GENOMIC DNA]</scope>
    <source>
        <strain evidence="8">SURF_26</strain>
    </source>
</reference>
<dbReference type="PROSITE" id="PS01244">
    <property type="entry name" value="ACONITASE_2"/>
    <property type="match status" value="1"/>
</dbReference>
<dbReference type="SUPFAM" id="SSF53732">
    <property type="entry name" value="Aconitase iron-sulfur domain"/>
    <property type="match status" value="1"/>
</dbReference>
<evidence type="ECO:0000256" key="1">
    <source>
        <dbReference type="ARBA" id="ARBA00022485"/>
    </source>
</evidence>
<feature type="binding site" evidence="6">
    <location>
        <position position="366"/>
    </location>
    <ligand>
        <name>[4Fe-4S] cluster</name>
        <dbReference type="ChEBI" id="CHEBI:49883"/>
    </ligand>
</feature>
<evidence type="ECO:0000313" key="8">
    <source>
        <dbReference type="EMBL" id="RJP58432.1"/>
    </source>
</evidence>
<dbReference type="GO" id="GO:0046872">
    <property type="term" value="F:metal ion binding"/>
    <property type="evidence" value="ECO:0007669"/>
    <property type="project" value="UniProtKB-KW"/>
</dbReference>
<dbReference type="InterPro" id="IPR018136">
    <property type="entry name" value="Aconitase_4Fe-4S_BS"/>
</dbReference>
<gene>
    <name evidence="6" type="primary">leuC</name>
    <name evidence="8" type="ORF">C4541_08195</name>
</gene>
<feature type="binding site" evidence="6">
    <location>
        <position position="303"/>
    </location>
    <ligand>
        <name>[4Fe-4S] cluster</name>
        <dbReference type="ChEBI" id="CHEBI:49883"/>
    </ligand>
</feature>
<dbReference type="Gene3D" id="3.30.499.10">
    <property type="entry name" value="Aconitase, domain 3"/>
    <property type="match status" value="2"/>
</dbReference>
<evidence type="ECO:0000256" key="2">
    <source>
        <dbReference type="ARBA" id="ARBA00022723"/>
    </source>
</evidence>
<keyword evidence="4 6" id="KW-0411">Iron-sulfur</keyword>
<comment type="caution">
    <text evidence="8">The sequence shown here is derived from an EMBL/GenBank/DDBJ whole genome shotgun (WGS) entry which is preliminary data.</text>
</comment>
<dbReference type="NCBIfam" id="TIGR02086">
    <property type="entry name" value="IPMI_arch"/>
    <property type="match status" value="1"/>
</dbReference>
<dbReference type="InterPro" id="IPR006251">
    <property type="entry name" value="Homoacnase/IPMdehydase_lsu"/>
</dbReference>
<dbReference type="Proteomes" id="UP000266426">
    <property type="component" value="Unassembled WGS sequence"/>
</dbReference>
<keyword evidence="6" id="KW-0028">Amino-acid biosynthesis</keyword>
<comment type="function">
    <text evidence="6">Catalyzes the isomerization between 2-isopropylmalate and 3-isopropylmalate, via the formation of 2-isopropylmaleate.</text>
</comment>
<comment type="pathway">
    <text evidence="6">Amino-acid biosynthesis; L-leucine biosynthesis; L-leucine from 3-methyl-2-oxobutanoate: step 2/4.</text>
</comment>
<dbReference type="PANTHER" id="PTHR43822:SF16">
    <property type="entry name" value="3-ISOPROPYLMALATE DEHYDRATASE LARGE SUBUNIT 2"/>
    <property type="match status" value="1"/>
</dbReference>
<evidence type="ECO:0000256" key="6">
    <source>
        <dbReference type="HAMAP-Rule" id="MF_01027"/>
    </source>
</evidence>
<dbReference type="AlphaFoldDB" id="A0A3A4R0B3"/>
<dbReference type="PROSITE" id="PS00450">
    <property type="entry name" value="ACONITASE_1"/>
    <property type="match status" value="1"/>
</dbReference>
<dbReference type="EC" id="4.2.1.33" evidence="6"/>
<evidence type="ECO:0000259" key="7">
    <source>
        <dbReference type="Pfam" id="PF00330"/>
    </source>
</evidence>
<dbReference type="GO" id="GO:0003861">
    <property type="term" value="F:3-isopropylmalate dehydratase activity"/>
    <property type="evidence" value="ECO:0007669"/>
    <property type="project" value="UniProtKB-UniRule"/>
</dbReference>
<evidence type="ECO:0000256" key="3">
    <source>
        <dbReference type="ARBA" id="ARBA00023004"/>
    </source>
</evidence>
<dbReference type="Pfam" id="PF00330">
    <property type="entry name" value="Aconitase"/>
    <property type="match status" value="1"/>
</dbReference>
<comment type="catalytic activity">
    <reaction evidence="6">
        <text>(2R,3S)-3-isopropylmalate = (2S)-2-isopropylmalate</text>
        <dbReference type="Rhea" id="RHEA:32287"/>
        <dbReference type="ChEBI" id="CHEBI:1178"/>
        <dbReference type="ChEBI" id="CHEBI:35121"/>
        <dbReference type="EC" id="4.2.1.33"/>
    </reaction>
</comment>
<keyword evidence="1 6" id="KW-0004">4Fe-4S</keyword>
<keyword evidence="3 6" id="KW-0408">Iron</keyword>
<dbReference type="HAMAP" id="MF_01027">
    <property type="entry name" value="LeuC_type2"/>
    <property type="match status" value="1"/>
</dbReference>
<dbReference type="NCBIfam" id="TIGR01343">
    <property type="entry name" value="hacA_fam"/>
    <property type="match status" value="1"/>
</dbReference>
<dbReference type="UniPathway" id="UPA00048">
    <property type="reaction ID" value="UER00071"/>
</dbReference>
<comment type="cofactor">
    <cofactor evidence="6">
        <name>[4Fe-4S] cluster</name>
        <dbReference type="ChEBI" id="CHEBI:49883"/>
    </cofactor>
    <text evidence="6">Binds 1 [4Fe-4S] cluster per subunit.</text>
</comment>
<dbReference type="InterPro" id="IPR015931">
    <property type="entry name" value="Acnase/IPM_dHydase_lsu_aba_1/3"/>
</dbReference>
<evidence type="ECO:0000256" key="4">
    <source>
        <dbReference type="ARBA" id="ARBA00023014"/>
    </source>
</evidence>
<dbReference type="InterPro" id="IPR036008">
    <property type="entry name" value="Aconitase_4Fe-4S_dom"/>
</dbReference>
<comment type="subunit">
    <text evidence="6">Heterodimer of LeuC and LeuD.</text>
</comment>
<keyword evidence="5 6" id="KW-0456">Lyase</keyword>
<dbReference type="GO" id="GO:0051539">
    <property type="term" value="F:4 iron, 4 sulfur cluster binding"/>
    <property type="evidence" value="ECO:0007669"/>
    <property type="project" value="UniProtKB-KW"/>
</dbReference>
<keyword evidence="2 6" id="KW-0479">Metal-binding</keyword>
<dbReference type="NCBIfam" id="NF001614">
    <property type="entry name" value="PRK00402.1"/>
    <property type="match status" value="1"/>
</dbReference>
<keyword evidence="6" id="KW-0100">Branched-chain amino acid biosynthesis</keyword>
<evidence type="ECO:0000313" key="9">
    <source>
        <dbReference type="Proteomes" id="UP000266426"/>
    </source>
</evidence>
<dbReference type="InterPro" id="IPR001030">
    <property type="entry name" value="Acoase/IPM_deHydtase_lsu_aba"/>
</dbReference>
<proteinExistence type="inferred from homology"/>
<dbReference type="GO" id="GO:0009098">
    <property type="term" value="P:L-leucine biosynthetic process"/>
    <property type="evidence" value="ECO:0007669"/>
    <property type="project" value="UniProtKB-UniRule"/>
</dbReference>
<sequence>MVMNLTEQFLARSAGKSRVSPGDIVTIKPDVMMGNDVTTAVTVRILNESGLDTFADKNKMFIVMSHFVPNKDIKTSEMTQSIRKFVEKHKLPYFFEAGKGGIEHALLPDEGYVVAGDVVVGADSHSCTYGGIHAFAAGIGSTDLAGAWVTGKIWMRVPETIKAAFHGIPKHPWTSAKDFVLHLIKEIGDDGATYQAIEYHGDAIENLTAEGKLTIANMAIEAGAKNAIFPFDKAIEAYEKGRARRPLNPVKVDPKAAFSRSFEWNVEDLEPQVSYPHLPSKAHPISKVMAEKIKVDQVFIGSCTNAKIEDLRIAAKILKGKKLAPWVRGVAIPASQKIYLEAIQEGIVEIFAKAGFAVTGGTCGPCLGGHYGIIGPGEVMLSTSNRNFVGRTGHPKGMTYLCNPAVAAASAVVGYIVDPCEVMGK</sequence>
<feature type="domain" description="Aconitase/3-isopropylmalate dehydratase large subunit alpha/beta/alpha" evidence="7">
    <location>
        <begin position="23"/>
        <end position="414"/>
    </location>
</feature>
<dbReference type="PRINTS" id="PR00415">
    <property type="entry name" value="ACONITASE"/>
</dbReference>
<dbReference type="EMBL" id="QZJZ01000067">
    <property type="protein sequence ID" value="RJP58432.1"/>
    <property type="molecule type" value="Genomic_DNA"/>
</dbReference>
<protein>
    <recommendedName>
        <fullName evidence="6">3-isopropylmalate dehydratase large subunit</fullName>
        <ecNumber evidence="6">4.2.1.33</ecNumber>
    </recommendedName>
    <alternativeName>
        <fullName evidence="6">Alpha-IPM isomerase</fullName>
        <shortName evidence="6">IPMI</shortName>
    </alternativeName>
    <alternativeName>
        <fullName evidence="6">Isopropylmalate isomerase</fullName>
    </alternativeName>
</protein>
<organism evidence="8 9">
    <name type="scientific">Candidatus Auribacter fodinae</name>
    <dbReference type="NCBI Taxonomy" id="2093366"/>
    <lineage>
        <taxon>Bacteria</taxon>
        <taxon>Pseudomonadati</taxon>
        <taxon>Candidatus Auribacterota</taxon>
        <taxon>Candidatus Auribacteria</taxon>
        <taxon>Candidatus Auribacterales</taxon>
        <taxon>Candidatus Auribacteraceae</taxon>
        <taxon>Candidatus Auribacter</taxon>
    </lineage>
</organism>
<keyword evidence="6" id="KW-0432">Leucine biosynthesis</keyword>
<feature type="binding site" evidence="6">
    <location>
        <position position="363"/>
    </location>
    <ligand>
        <name>[4Fe-4S] cluster</name>
        <dbReference type="ChEBI" id="CHEBI:49883"/>
    </ligand>
</feature>
<dbReference type="InterPro" id="IPR011826">
    <property type="entry name" value="HAcnase/IPMdehydase_lsu_prok"/>
</dbReference>
<dbReference type="InterPro" id="IPR050067">
    <property type="entry name" value="IPM_dehydratase_rel_enz"/>
</dbReference>
<dbReference type="PANTHER" id="PTHR43822">
    <property type="entry name" value="HOMOACONITASE, MITOCHONDRIAL-RELATED"/>
    <property type="match status" value="1"/>
</dbReference>
<evidence type="ECO:0000256" key="5">
    <source>
        <dbReference type="ARBA" id="ARBA00023239"/>
    </source>
</evidence>
<comment type="similarity">
    <text evidence="6">Belongs to the aconitase/IPM isomerase family. LeuC type 2 subfamily.</text>
</comment>
<accession>A0A3A4R0B3</accession>